<organism evidence="3 4">
    <name type="scientific">Penicillium citrinum</name>
    <dbReference type="NCBI Taxonomy" id="5077"/>
    <lineage>
        <taxon>Eukaryota</taxon>
        <taxon>Fungi</taxon>
        <taxon>Dikarya</taxon>
        <taxon>Ascomycota</taxon>
        <taxon>Pezizomycotina</taxon>
        <taxon>Eurotiomycetes</taxon>
        <taxon>Eurotiomycetidae</taxon>
        <taxon>Eurotiales</taxon>
        <taxon>Aspergillaceae</taxon>
        <taxon>Penicillium</taxon>
    </lineage>
</organism>
<feature type="domain" description="F-box" evidence="2">
    <location>
        <begin position="7"/>
        <end position="54"/>
    </location>
</feature>
<reference evidence="3" key="2">
    <citation type="journal article" date="2023" name="IMA Fungus">
        <title>Comparative genomic study of the Penicillium genus elucidates a diverse pangenome and 15 lateral gene transfer events.</title>
        <authorList>
            <person name="Petersen C."/>
            <person name="Sorensen T."/>
            <person name="Nielsen M.R."/>
            <person name="Sondergaard T.E."/>
            <person name="Sorensen J.L."/>
            <person name="Fitzpatrick D.A."/>
            <person name="Frisvad J.C."/>
            <person name="Nielsen K.L."/>
        </authorList>
    </citation>
    <scope>NUCLEOTIDE SEQUENCE</scope>
    <source>
        <strain evidence="3">IBT 23319</strain>
    </source>
</reference>
<dbReference type="EMBL" id="JAPQKT010000002">
    <property type="protein sequence ID" value="KAJ5240827.1"/>
    <property type="molecule type" value="Genomic_DNA"/>
</dbReference>
<accession>A0A9W9PAI7</accession>
<dbReference type="Proteomes" id="UP001147733">
    <property type="component" value="Unassembled WGS sequence"/>
</dbReference>
<keyword evidence="4" id="KW-1185">Reference proteome</keyword>
<evidence type="ECO:0000313" key="4">
    <source>
        <dbReference type="Proteomes" id="UP001147733"/>
    </source>
</evidence>
<evidence type="ECO:0000259" key="2">
    <source>
        <dbReference type="PROSITE" id="PS50181"/>
    </source>
</evidence>
<comment type="caution">
    <text evidence="3">The sequence shown here is derived from an EMBL/GenBank/DDBJ whole genome shotgun (WGS) entry which is preliminary data.</text>
</comment>
<gene>
    <name evidence="3" type="ORF">N7469_002418</name>
</gene>
<feature type="region of interest" description="Disordered" evidence="1">
    <location>
        <begin position="243"/>
        <end position="262"/>
    </location>
</feature>
<dbReference type="SMART" id="SM00256">
    <property type="entry name" value="FBOX"/>
    <property type="match status" value="1"/>
</dbReference>
<reference evidence="3" key="1">
    <citation type="submission" date="2022-11" db="EMBL/GenBank/DDBJ databases">
        <authorList>
            <person name="Petersen C."/>
        </authorList>
    </citation>
    <scope>NUCLEOTIDE SEQUENCE</scope>
    <source>
        <strain evidence="3">IBT 23319</strain>
    </source>
</reference>
<dbReference type="GeneID" id="81380505"/>
<dbReference type="RefSeq" id="XP_056503832.1">
    <property type="nucleotide sequence ID" value="XM_056641338.1"/>
</dbReference>
<dbReference type="Gene3D" id="1.20.1280.50">
    <property type="match status" value="1"/>
</dbReference>
<dbReference type="AlphaFoldDB" id="A0A9W9PAI7"/>
<dbReference type="PROSITE" id="PS50181">
    <property type="entry name" value="FBOX"/>
    <property type="match status" value="1"/>
</dbReference>
<dbReference type="InterPro" id="IPR001810">
    <property type="entry name" value="F-box_dom"/>
</dbReference>
<dbReference type="InterPro" id="IPR036047">
    <property type="entry name" value="F-box-like_dom_sf"/>
</dbReference>
<dbReference type="Pfam" id="PF12937">
    <property type="entry name" value="F-box-like"/>
    <property type="match status" value="1"/>
</dbReference>
<dbReference type="OrthoDB" id="3800738at2759"/>
<evidence type="ECO:0000256" key="1">
    <source>
        <dbReference type="SAM" id="MobiDB-lite"/>
    </source>
</evidence>
<dbReference type="SUPFAM" id="SSF81383">
    <property type="entry name" value="F-box domain"/>
    <property type="match status" value="1"/>
</dbReference>
<protein>
    <recommendedName>
        <fullName evidence="2">F-box domain-containing protein</fullName>
    </recommendedName>
</protein>
<proteinExistence type="predicted"/>
<name>A0A9W9PAI7_PENCI</name>
<sequence>MRDSNSINIFQGLPTELWESILLRVDLRTLLTSATRVCRAWTTLIQDSTALQQTLFFAPDTRVRSDEESHNSLLVDAFPSVFSKHQKKEDDFQFTIQSWDFIKHPEKQLAYMRPEASWRRMLVQQPPIYKIGIWIEQFATIPNTTYYEILADSSSAEIGIRMEDVFEEMFFNKDLSIDELQVKKLEKLRKRSLEAGLILNNVSSSEDVEDSEDDDDDEEEDRKIALVMETSAMVKGMYEKLGLKPKTGENDRWTKRESYDWD</sequence>
<evidence type="ECO:0000313" key="3">
    <source>
        <dbReference type="EMBL" id="KAJ5240827.1"/>
    </source>
</evidence>